<dbReference type="PROSITE" id="PS51679">
    <property type="entry name" value="SAM_MT_C5"/>
    <property type="match status" value="1"/>
</dbReference>
<dbReference type="PRINTS" id="PR00105">
    <property type="entry name" value="C5METTRFRASE"/>
</dbReference>
<dbReference type="GO" id="GO:0003886">
    <property type="term" value="F:DNA (cytosine-5-)-methyltransferase activity"/>
    <property type="evidence" value="ECO:0007669"/>
    <property type="project" value="UniProtKB-EC"/>
</dbReference>
<evidence type="ECO:0000256" key="1">
    <source>
        <dbReference type="ARBA" id="ARBA00011975"/>
    </source>
</evidence>
<evidence type="ECO:0000256" key="6">
    <source>
        <dbReference type="PROSITE-ProRule" id="PRU01016"/>
    </source>
</evidence>
<keyword evidence="2 6" id="KW-0489">Methyltransferase</keyword>
<dbReference type="PANTHER" id="PTHR46098:SF1">
    <property type="entry name" value="TRNA (CYTOSINE(38)-C(5))-METHYLTRANSFERASE"/>
    <property type="match status" value="1"/>
</dbReference>
<dbReference type="Gene3D" id="3.40.50.150">
    <property type="entry name" value="Vaccinia Virus protein VP39"/>
    <property type="match status" value="1"/>
</dbReference>
<dbReference type="GO" id="GO:0032259">
    <property type="term" value="P:methylation"/>
    <property type="evidence" value="ECO:0007669"/>
    <property type="project" value="UniProtKB-KW"/>
</dbReference>
<sequence>MRKLGSLFSGAGGFELCAKLSGIEPVWASEVERFPIAVTSKNFPGIKHLGDIKNINGAEVEPVDVIAFGSPCQDLSIAGKRVGLDGERSGLFAEAIRIVKEMRCASGGINPRFVIWENVPGAFSSNAGEDFRTVLEEIVRIKFPAVSIPRPSWGWTVSGLVVGDGFSVAWRMLDAQYWGVPQRRRRIYLAADFAGQSAGKILFECESLQGDIAPRSGTQKNTSANSRGSVEKTICFEPGSSSRVGGHSWNNLAGPLRANAGDNQLAIAIENHPADSRMRMSNKVQTLTSQMGTGGNNVPMTLKTYSIGSYNSEGMKSDNPKMSRDYKDPQNLVRRLTPMECGRLQGFPDGWCDGVPHSDMAEYKMWGNSLAIPCALFVIRRVAEMLNKNEEGEND</sequence>
<dbReference type="GO" id="GO:0009307">
    <property type="term" value="P:DNA restriction-modification system"/>
    <property type="evidence" value="ECO:0007669"/>
    <property type="project" value="UniProtKB-KW"/>
</dbReference>
<keyword evidence="3 6" id="KW-0808">Transferase</keyword>
<evidence type="ECO:0000313" key="8">
    <source>
        <dbReference type="Proteomes" id="UP000269352"/>
    </source>
</evidence>
<dbReference type="InterPro" id="IPR050750">
    <property type="entry name" value="C5-MTase"/>
</dbReference>
<gene>
    <name evidence="7" type="ORF">NO1_1232</name>
</gene>
<keyword evidence="8" id="KW-1185">Reference proteome</keyword>
<evidence type="ECO:0000256" key="3">
    <source>
        <dbReference type="ARBA" id="ARBA00022679"/>
    </source>
</evidence>
<proteinExistence type="inferred from homology"/>
<dbReference type="InterPro" id="IPR001525">
    <property type="entry name" value="C5_MeTfrase"/>
</dbReference>
<protein>
    <recommendedName>
        <fullName evidence="1">DNA (cytosine-5-)-methyltransferase</fullName>
        <ecNumber evidence="1">2.1.1.37</ecNumber>
    </recommendedName>
</protein>
<evidence type="ECO:0000313" key="7">
    <source>
        <dbReference type="EMBL" id="GBR73983.1"/>
    </source>
</evidence>
<dbReference type="Gene3D" id="3.90.120.30">
    <property type="match status" value="1"/>
</dbReference>
<dbReference type="InterPro" id="IPR018117">
    <property type="entry name" value="C5_DNA_meth_AS"/>
</dbReference>
<accession>A0A388TC00</accession>
<organism evidence="7 8">
    <name type="scientific">Termititenax aidoneus</name>
    <dbReference type="NCBI Taxonomy" id="2218524"/>
    <lineage>
        <taxon>Bacteria</taxon>
        <taxon>Bacillati</taxon>
        <taxon>Candidatus Margulisiibacteriota</taxon>
        <taxon>Candidatus Termititenacia</taxon>
        <taxon>Candidatus Termititenacales</taxon>
        <taxon>Candidatus Termititenacaceae</taxon>
        <taxon>Candidatus Termititenax</taxon>
    </lineage>
</organism>
<dbReference type="Pfam" id="PF00145">
    <property type="entry name" value="DNA_methylase"/>
    <property type="match status" value="2"/>
</dbReference>
<evidence type="ECO:0000256" key="5">
    <source>
        <dbReference type="ARBA" id="ARBA00022747"/>
    </source>
</evidence>
<evidence type="ECO:0000256" key="2">
    <source>
        <dbReference type="ARBA" id="ARBA00022603"/>
    </source>
</evidence>
<dbReference type="InterPro" id="IPR029063">
    <property type="entry name" value="SAM-dependent_MTases_sf"/>
</dbReference>
<comment type="similarity">
    <text evidence="6">Belongs to the class I-like SAM-binding methyltransferase superfamily. C5-methyltransferase family.</text>
</comment>
<dbReference type="EMBL" id="BGZN01000025">
    <property type="protein sequence ID" value="GBR73983.1"/>
    <property type="molecule type" value="Genomic_DNA"/>
</dbReference>
<keyword evidence="4 6" id="KW-0949">S-adenosyl-L-methionine</keyword>
<comment type="caution">
    <text evidence="7">The sequence shown here is derived from an EMBL/GenBank/DDBJ whole genome shotgun (WGS) entry which is preliminary data.</text>
</comment>
<dbReference type="AlphaFoldDB" id="A0A388TC00"/>
<dbReference type="EC" id="2.1.1.37" evidence="1"/>
<feature type="active site" evidence="6">
    <location>
        <position position="72"/>
    </location>
</feature>
<name>A0A388TC00_TERA1</name>
<dbReference type="Proteomes" id="UP000269352">
    <property type="component" value="Unassembled WGS sequence"/>
</dbReference>
<evidence type="ECO:0000256" key="4">
    <source>
        <dbReference type="ARBA" id="ARBA00022691"/>
    </source>
</evidence>
<dbReference type="SUPFAM" id="SSF53335">
    <property type="entry name" value="S-adenosyl-L-methionine-dependent methyltransferases"/>
    <property type="match status" value="1"/>
</dbReference>
<dbReference type="PROSITE" id="PS00094">
    <property type="entry name" value="C5_MTASE_1"/>
    <property type="match status" value="1"/>
</dbReference>
<dbReference type="PANTHER" id="PTHR46098">
    <property type="entry name" value="TRNA (CYTOSINE(38)-C(5))-METHYLTRANSFERASE"/>
    <property type="match status" value="1"/>
</dbReference>
<reference evidence="7 8" key="1">
    <citation type="journal article" date="2019" name="ISME J.">
        <title>Genome analyses of uncultured TG2/ZB3 bacteria in 'Margulisbacteria' specifically attached to ectosymbiotic spirochetes of protists in the termite gut.</title>
        <authorList>
            <person name="Utami Y.D."/>
            <person name="Kuwahara H."/>
            <person name="Igai K."/>
            <person name="Murakami T."/>
            <person name="Sugaya K."/>
            <person name="Morikawa T."/>
            <person name="Nagura Y."/>
            <person name="Yuki M."/>
            <person name="Deevong P."/>
            <person name="Inoue T."/>
            <person name="Kihara K."/>
            <person name="Lo N."/>
            <person name="Yamada A."/>
            <person name="Ohkuma M."/>
            <person name="Hongoh Y."/>
        </authorList>
    </citation>
    <scope>NUCLEOTIDE SEQUENCE [LARGE SCALE GENOMIC DNA]</scope>
    <source>
        <strain evidence="7">NkOx7-01</strain>
    </source>
</reference>
<keyword evidence="5" id="KW-0680">Restriction system</keyword>